<protein>
    <submittedName>
        <fullName evidence="1">Uncharacterized protein</fullName>
    </submittedName>
</protein>
<proteinExistence type="predicted"/>
<evidence type="ECO:0000313" key="2">
    <source>
        <dbReference type="Proteomes" id="UP000244240"/>
    </source>
</evidence>
<gene>
    <name evidence="1" type="ORF">C8P63_1063</name>
</gene>
<name>A0A2T6C0A8_9BACL</name>
<evidence type="ECO:0000313" key="1">
    <source>
        <dbReference type="EMBL" id="PTX61751.1"/>
    </source>
</evidence>
<sequence length="48" mass="5403">MKEDLVQGWEVTLLGLFRGVVRLAGGGPFRRRTGRWATAIGYIDKELL</sequence>
<keyword evidence="2" id="KW-1185">Reference proteome</keyword>
<dbReference type="AlphaFoldDB" id="A0A2T6C0A8"/>
<dbReference type="EMBL" id="QBKR01000006">
    <property type="protein sequence ID" value="PTX61751.1"/>
    <property type="molecule type" value="Genomic_DNA"/>
</dbReference>
<reference evidence="1 2" key="1">
    <citation type="submission" date="2018-04" db="EMBL/GenBank/DDBJ databases">
        <title>Genomic Encyclopedia of Archaeal and Bacterial Type Strains, Phase II (KMG-II): from individual species to whole genera.</title>
        <authorList>
            <person name="Goeker M."/>
        </authorList>
    </citation>
    <scope>NUCLEOTIDE SEQUENCE [LARGE SCALE GENOMIC DNA]</scope>
    <source>
        <strain evidence="1 2">DSM 45787</strain>
    </source>
</reference>
<organism evidence="1 2">
    <name type="scientific">Melghirimyces profundicolus</name>
    <dbReference type="NCBI Taxonomy" id="1242148"/>
    <lineage>
        <taxon>Bacteria</taxon>
        <taxon>Bacillati</taxon>
        <taxon>Bacillota</taxon>
        <taxon>Bacilli</taxon>
        <taxon>Bacillales</taxon>
        <taxon>Thermoactinomycetaceae</taxon>
        <taxon>Melghirimyces</taxon>
    </lineage>
</organism>
<dbReference type="RefSeq" id="WP_170109516.1">
    <property type="nucleotide sequence ID" value="NZ_QBKR01000006.1"/>
</dbReference>
<comment type="caution">
    <text evidence="1">The sequence shown here is derived from an EMBL/GenBank/DDBJ whole genome shotgun (WGS) entry which is preliminary data.</text>
</comment>
<dbReference type="Proteomes" id="UP000244240">
    <property type="component" value="Unassembled WGS sequence"/>
</dbReference>
<accession>A0A2T6C0A8</accession>